<dbReference type="Gene3D" id="3.40.50.850">
    <property type="entry name" value="Isochorismatase-like"/>
    <property type="match status" value="1"/>
</dbReference>
<sequence>MTNFSADNSRLVIVDVQEKLVPHIHHGGEVVQTLGMLLAVAKMLEIPTTITEQYPKGLGPTASQLAIDPALTVFEKTRFSAVHGVPSDCNWVILTGFETHICIWLTAIELIQKGFTVAVVVDAVGARRTLDHDMALRRLEQAGAMLTTAETVVFTWLADAEHDRFRAISQLVQARAKGMG</sequence>
<dbReference type="InterPro" id="IPR000868">
    <property type="entry name" value="Isochorismatase-like_dom"/>
</dbReference>
<dbReference type="Pfam" id="PF00857">
    <property type="entry name" value="Isochorismatase"/>
    <property type="match status" value="1"/>
</dbReference>
<dbReference type="InterPro" id="IPR036380">
    <property type="entry name" value="Isochorismatase-like_sf"/>
</dbReference>
<dbReference type="Proteomes" id="UP000464378">
    <property type="component" value="Chromosome"/>
</dbReference>
<dbReference type="AlphaFoldDB" id="A0A6C2YPD3"/>
<keyword evidence="3" id="KW-1185">Reference proteome</keyword>
<evidence type="ECO:0000313" key="3">
    <source>
        <dbReference type="Proteomes" id="UP000464378"/>
    </source>
</evidence>
<dbReference type="EMBL" id="LR586016">
    <property type="protein sequence ID" value="VIP02895.1"/>
    <property type="molecule type" value="Genomic_DNA"/>
</dbReference>
<accession>A0A6C2YPD3</accession>
<evidence type="ECO:0000313" key="2">
    <source>
        <dbReference type="EMBL" id="VIP02895.1"/>
    </source>
</evidence>
<feature type="domain" description="Isochorismatase-like" evidence="1">
    <location>
        <begin position="11"/>
        <end position="150"/>
    </location>
</feature>
<reference evidence="2" key="1">
    <citation type="submission" date="2019-04" db="EMBL/GenBank/DDBJ databases">
        <authorList>
            <consortium name="Science for Life Laboratories"/>
        </authorList>
    </citation>
    <scope>NUCLEOTIDE SEQUENCE</scope>
    <source>
        <strain evidence="2">MBLW1</strain>
    </source>
</reference>
<name>A0A6C2YPD3_9BACT</name>
<gene>
    <name evidence="2" type="ORF">GMBLW1_10650</name>
</gene>
<dbReference type="PANTHER" id="PTHR14119:SF3">
    <property type="entry name" value="ISOCHORISMATASE DOMAIN-CONTAINING PROTEIN 2"/>
    <property type="match status" value="1"/>
</dbReference>
<protein>
    <recommendedName>
        <fullName evidence="1">Isochorismatase-like domain-containing protein</fullName>
    </recommendedName>
</protein>
<dbReference type="KEGG" id="tim:GMBLW1_10650"/>
<dbReference type="InParanoid" id="A0A6C2YPD3"/>
<dbReference type="SUPFAM" id="SSF52499">
    <property type="entry name" value="Isochorismatase-like hydrolases"/>
    <property type="match status" value="1"/>
</dbReference>
<dbReference type="InterPro" id="IPR050993">
    <property type="entry name" value="Isochorismatase_domain"/>
</dbReference>
<organism evidence="2">
    <name type="scientific">Tuwongella immobilis</name>
    <dbReference type="NCBI Taxonomy" id="692036"/>
    <lineage>
        <taxon>Bacteria</taxon>
        <taxon>Pseudomonadati</taxon>
        <taxon>Planctomycetota</taxon>
        <taxon>Planctomycetia</taxon>
        <taxon>Gemmatales</taxon>
        <taxon>Gemmataceae</taxon>
        <taxon>Tuwongella</taxon>
    </lineage>
</organism>
<dbReference type="PANTHER" id="PTHR14119">
    <property type="entry name" value="HYDROLASE"/>
    <property type="match status" value="1"/>
</dbReference>
<dbReference type="EMBL" id="LR593887">
    <property type="protein sequence ID" value="VTS02773.1"/>
    <property type="molecule type" value="Genomic_DNA"/>
</dbReference>
<evidence type="ECO:0000259" key="1">
    <source>
        <dbReference type="Pfam" id="PF00857"/>
    </source>
</evidence>
<proteinExistence type="predicted"/>
<dbReference type="RefSeq" id="WP_162658022.1">
    <property type="nucleotide sequence ID" value="NZ_LR593887.1"/>
</dbReference>